<dbReference type="AlphaFoldDB" id="A0A0P1AIJ0"/>
<name>A0A0P1AIJ0_PLAHL</name>
<accession>A0A0P1AIJ0</accession>
<keyword evidence="2" id="KW-1185">Reference proteome</keyword>
<dbReference type="RefSeq" id="XP_024577504.1">
    <property type="nucleotide sequence ID" value="XM_024726871.1"/>
</dbReference>
<dbReference type="GeneID" id="36406355"/>
<sequence length="54" mass="5983">MKAYIASSRPTQDQKQICFAGSDPIGPRKVKLDHDSPGHELAMCILFLGKIKIK</sequence>
<evidence type="ECO:0000313" key="2">
    <source>
        <dbReference type="Proteomes" id="UP000054928"/>
    </source>
</evidence>
<protein>
    <submittedName>
        <fullName evidence="1">Uncharacterized protein</fullName>
    </submittedName>
</protein>
<proteinExistence type="predicted"/>
<reference evidence="2" key="1">
    <citation type="submission" date="2014-09" db="EMBL/GenBank/DDBJ databases">
        <authorList>
            <person name="Sharma Rahul"/>
            <person name="Thines Marco"/>
        </authorList>
    </citation>
    <scope>NUCLEOTIDE SEQUENCE [LARGE SCALE GENOMIC DNA]</scope>
</reference>
<dbReference type="Proteomes" id="UP000054928">
    <property type="component" value="Unassembled WGS sequence"/>
</dbReference>
<dbReference type="EMBL" id="CCYD01000524">
    <property type="protein sequence ID" value="CEG41135.1"/>
    <property type="molecule type" value="Genomic_DNA"/>
</dbReference>
<organism evidence="1 2">
    <name type="scientific">Plasmopara halstedii</name>
    <name type="common">Downy mildew of sunflower</name>
    <dbReference type="NCBI Taxonomy" id="4781"/>
    <lineage>
        <taxon>Eukaryota</taxon>
        <taxon>Sar</taxon>
        <taxon>Stramenopiles</taxon>
        <taxon>Oomycota</taxon>
        <taxon>Peronosporomycetes</taxon>
        <taxon>Peronosporales</taxon>
        <taxon>Peronosporaceae</taxon>
        <taxon>Plasmopara</taxon>
    </lineage>
</organism>
<evidence type="ECO:0000313" key="1">
    <source>
        <dbReference type="EMBL" id="CEG41135.1"/>
    </source>
</evidence>